<name>A0A5C5RFS7_9ACTN</name>
<dbReference type="OrthoDB" id="9792678at2"/>
<dbReference type="InterPro" id="IPR036663">
    <property type="entry name" value="Fumarylacetoacetase_C_sf"/>
</dbReference>
<accession>A0A5C5RFS7</accession>
<dbReference type="Proteomes" id="UP000317291">
    <property type="component" value="Unassembled WGS sequence"/>
</dbReference>
<protein>
    <submittedName>
        <fullName evidence="1">DUF2848 domain-containing protein</fullName>
    </submittedName>
</protein>
<reference evidence="1 2" key="1">
    <citation type="submission" date="2019-06" db="EMBL/GenBank/DDBJ databases">
        <title>Tsukamurella conjunctivitidis sp. nov., Tsukamurella assacharolytica sp. nov. and Tsukamurella sputae sp. nov. isolated from patients with conjunctivitis, bacteraemia (lymphoma) and respiratory infection (sputum) in Hong Kong.</title>
        <authorList>
            <person name="Teng J.L.L."/>
            <person name="Lee H.H."/>
            <person name="Fong J.Y.H."/>
            <person name="Fok K.M.N."/>
            <person name="Lau S.K.P."/>
            <person name="Woo P.C.Y."/>
        </authorList>
    </citation>
    <scope>NUCLEOTIDE SEQUENCE [LARGE SCALE GENOMIC DNA]</scope>
    <source>
        <strain evidence="1 2">HKU71</strain>
    </source>
</reference>
<dbReference type="GO" id="GO:0003824">
    <property type="term" value="F:catalytic activity"/>
    <property type="evidence" value="ECO:0007669"/>
    <property type="project" value="InterPro"/>
</dbReference>
<dbReference type="AlphaFoldDB" id="A0A5C5RFS7"/>
<evidence type="ECO:0000313" key="1">
    <source>
        <dbReference type="EMBL" id="TWS21522.1"/>
    </source>
</evidence>
<comment type="caution">
    <text evidence="1">The sequence shown here is derived from an EMBL/GenBank/DDBJ whole genome shotgun (WGS) entry which is preliminary data.</text>
</comment>
<keyword evidence="2" id="KW-1185">Reference proteome</keyword>
<gene>
    <name evidence="1" type="ORF">FK529_02740</name>
</gene>
<proteinExistence type="predicted"/>
<sequence>MNAPVATLVLQVADTDESIELGPFRAVVAGYTGRDAAQVQHHIDELAAIGVAPPPQVPMIYPMPDGAVTSAAELTVNGDNTSGEVEPVLIRHAGRFYLGVGSDHTDRTLETADIAESKAVCPKPIGETVVPIENWTAFDWDHCLVRSTVDGVVYQDGSLAGLRRPEELWDIVAERLDLADDEDVVCFAGTLPLIDGAFVPGHDWELRIALPDGRLLTHSYSITITKDI</sequence>
<dbReference type="SUPFAM" id="SSF56529">
    <property type="entry name" value="FAH"/>
    <property type="match status" value="1"/>
</dbReference>
<dbReference type="Pfam" id="PF11010">
    <property type="entry name" value="DUF2848"/>
    <property type="match status" value="1"/>
</dbReference>
<evidence type="ECO:0000313" key="2">
    <source>
        <dbReference type="Proteomes" id="UP000317291"/>
    </source>
</evidence>
<dbReference type="InterPro" id="IPR021269">
    <property type="entry name" value="DUF2848"/>
</dbReference>
<organism evidence="1 2">
    <name type="scientific">Tsukamurella asaccharolytica</name>
    <dbReference type="NCBI Taxonomy" id="2592067"/>
    <lineage>
        <taxon>Bacteria</taxon>
        <taxon>Bacillati</taxon>
        <taxon>Actinomycetota</taxon>
        <taxon>Actinomycetes</taxon>
        <taxon>Mycobacteriales</taxon>
        <taxon>Tsukamurellaceae</taxon>
        <taxon>Tsukamurella</taxon>
    </lineage>
</organism>
<dbReference type="EMBL" id="VIGW01000001">
    <property type="protein sequence ID" value="TWS21522.1"/>
    <property type="molecule type" value="Genomic_DNA"/>
</dbReference>
<dbReference type="RefSeq" id="WP_146559322.1">
    <property type="nucleotide sequence ID" value="NZ_VIGW01000001.1"/>
</dbReference>